<evidence type="ECO:0000313" key="2">
    <source>
        <dbReference type="Proteomes" id="UP000887013"/>
    </source>
</evidence>
<accession>A0A8X6IX90</accession>
<protein>
    <submittedName>
        <fullName evidence="1">Uncharacterized protein</fullName>
    </submittedName>
</protein>
<keyword evidence="2" id="KW-1185">Reference proteome</keyword>
<dbReference type="OrthoDB" id="10434455at2759"/>
<name>A0A8X6IX90_NEPPI</name>
<dbReference type="EMBL" id="BMAW01048204">
    <property type="protein sequence ID" value="GFS64640.1"/>
    <property type="molecule type" value="Genomic_DNA"/>
</dbReference>
<gene>
    <name evidence="1" type="ORF">NPIL_697721</name>
</gene>
<proteinExistence type="predicted"/>
<dbReference type="AlphaFoldDB" id="A0A8X6IX90"/>
<dbReference type="Proteomes" id="UP000887013">
    <property type="component" value="Unassembled WGS sequence"/>
</dbReference>
<reference evidence="1" key="1">
    <citation type="submission" date="2020-08" db="EMBL/GenBank/DDBJ databases">
        <title>Multicomponent nature underlies the extraordinary mechanical properties of spider dragline silk.</title>
        <authorList>
            <person name="Kono N."/>
            <person name="Nakamura H."/>
            <person name="Mori M."/>
            <person name="Yoshida Y."/>
            <person name="Ohtoshi R."/>
            <person name="Malay A.D."/>
            <person name="Moran D.A.P."/>
            <person name="Tomita M."/>
            <person name="Numata K."/>
            <person name="Arakawa K."/>
        </authorList>
    </citation>
    <scope>NUCLEOTIDE SEQUENCE</scope>
</reference>
<comment type="caution">
    <text evidence="1">The sequence shown here is derived from an EMBL/GenBank/DDBJ whole genome shotgun (WGS) entry which is preliminary data.</text>
</comment>
<organism evidence="1 2">
    <name type="scientific">Nephila pilipes</name>
    <name type="common">Giant wood spider</name>
    <name type="synonym">Nephila maculata</name>
    <dbReference type="NCBI Taxonomy" id="299642"/>
    <lineage>
        <taxon>Eukaryota</taxon>
        <taxon>Metazoa</taxon>
        <taxon>Ecdysozoa</taxon>
        <taxon>Arthropoda</taxon>
        <taxon>Chelicerata</taxon>
        <taxon>Arachnida</taxon>
        <taxon>Araneae</taxon>
        <taxon>Araneomorphae</taxon>
        <taxon>Entelegynae</taxon>
        <taxon>Araneoidea</taxon>
        <taxon>Nephilidae</taxon>
        <taxon>Nephila</taxon>
    </lineage>
</organism>
<evidence type="ECO:0000313" key="1">
    <source>
        <dbReference type="EMBL" id="GFS64640.1"/>
    </source>
</evidence>
<sequence>MSSTGRNPGQSLQVKGSDVYRQGVSYFPKMLPKQKKGEEFFTGHAALTSQTGDADLPLTTAPSNAAPSVVRIASSLSIVCQSFPIPFLFRLSPEKIP</sequence>